<name>A0ABS7BVV1_9BACL</name>
<dbReference type="EMBL" id="JAHZIK010000018">
    <property type="protein sequence ID" value="MBW7452789.1"/>
    <property type="molecule type" value="Genomic_DNA"/>
</dbReference>
<dbReference type="Pfam" id="PF15711">
    <property type="entry name" value="ILEI"/>
    <property type="match status" value="1"/>
</dbReference>
<sequence length="563" mass="64581">MLYKLDDLALLNKGSIYVPFSGIQAENRLSQIEKNIHIAYSALIHRQHGIWMKLFSNIDLDKNDACIYFHASSYIPNLRKHGYRVDAISGLYLLDFLKNVEEDAFVVISVKDEGSQQMTGTVTEELRKLGITSWDASNLRQSFIWAARKKDSFTYEVLHEECSAGDLNWESFFEDTPVSVMSGGALSSNLSSIRLNDQEWSINERGFNIVVYHSSSGIEAINFDTFTTLHAQGSLFKAQPSIEKTASNIFVAVSHAGGRIDGVNYTNCKEALEQSYSMRGHRVFEIDLELTSDGELVARHDWNSLLYQVLRQQPPEDMKEGEPLSLNQFTSLKILNQYTPLTIADIFQFLTDHPDAYVITDSKYTNPEIVEKQFIRLVNAAASYGYGLLLRVIPQLYTEEMYSICEKIFPFPQYVYTLYQTLASDEEIITFLLEKNIRFVTMSQERFKPSFVSKLKKLGSSVLIHTINDLSAVSEYVRMNVDGFYTDNLTASEIDKEVFSYRIELDTRRQVLAEFLKDKYKIPEEESRKRLDLVDAENLTKVTERLFQSQTVDDVHDIWHTYG</sequence>
<dbReference type="InterPro" id="IPR039477">
    <property type="entry name" value="ILEI/PANDER_dom"/>
</dbReference>
<accession>A0ABS7BVV1</accession>
<dbReference type="SUPFAM" id="SSF51695">
    <property type="entry name" value="PLC-like phosphodiesterases"/>
    <property type="match status" value="1"/>
</dbReference>
<dbReference type="CDD" id="cd08583">
    <property type="entry name" value="PI-PLCc_GDPD_SF_unchar1"/>
    <property type="match status" value="1"/>
</dbReference>
<protein>
    <recommendedName>
        <fullName evidence="1">GP-PDE domain-containing protein</fullName>
    </recommendedName>
</protein>
<evidence type="ECO:0000313" key="3">
    <source>
        <dbReference type="Proteomes" id="UP001519887"/>
    </source>
</evidence>
<organism evidence="2 3">
    <name type="scientific">Paenibacillus sepulcri</name>
    <dbReference type="NCBI Taxonomy" id="359917"/>
    <lineage>
        <taxon>Bacteria</taxon>
        <taxon>Bacillati</taxon>
        <taxon>Bacillota</taxon>
        <taxon>Bacilli</taxon>
        <taxon>Bacillales</taxon>
        <taxon>Paenibacillaceae</taxon>
        <taxon>Paenibacillus</taxon>
    </lineage>
</organism>
<comment type="caution">
    <text evidence="2">The sequence shown here is derived from an EMBL/GenBank/DDBJ whole genome shotgun (WGS) entry which is preliminary data.</text>
</comment>
<keyword evidence="3" id="KW-1185">Reference proteome</keyword>
<dbReference type="Proteomes" id="UP001519887">
    <property type="component" value="Unassembled WGS sequence"/>
</dbReference>
<dbReference type="InterPro" id="IPR030395">
    <property type="entry name" value="GP_PDE_dom"/>
</dbReference>
<reference evidence="2 3" key="1">
    <citation type="submission" date="2021-07" db="EMBL/GenBank/DDBJ databases">
        <title>Paenibacillus radiodurans sp. nov., isolated from the southeastern edge of Tengger Desert.</title>
        <authorList>
            <person name="Zhang G."/>
        </authorList>
    </citation>
    <scope>NUCLEOTIDE SEQUENCE [LARGE SCALE GENOMIC DNA]</scope>
    <source>
        <strain evidence="2 3">CCM 7311</strain>
    </source>
</reference>
<evidence type="ECO:0000259" key="1">
    <source>
        <dbReference type="PROSITE" id="PS51704"/>
    </source>
</evidence>
<proteinExistence type="predicted"/>
<dbReference type="RefSeq" id="WP_210044837.1">
    <property type="nucleotide sequence ID" value="NZ_JBHLVU010000029.1"/>
</dbReference>
<dbReference type="Gene3D" id="3.20.20.190">
    <property type="entry name" value="Phosphatidylinositol (PI) phosphodiesterase"/>
    <property type="match status" value="1"/>
</dbReference>
<feature type="domain" description="GP-PDE" evidence="1">
    <location>
        <begin position="250"/>
        <end position="496"/>
    </location>
</feature>
<dbReference type="PROSITE" id="PS51704">
    <property type="entry name" value="GP_PDE"/>
    <property type="match status" value="1"/>
</dbReference>
<evidence type="ECO:0000313" key="2">
    <source>
        <dbReference type="EMBL" id="MBW7452789.1"/>
    </source>
</evidence>
<dbReference type="InterPro" id="IPR017946">
    <property type="entry name" value="PLC-like_Pdiesterase_TIM-brl"/>
</dbReference>
<dbReference type="Pfam" id="PF03009">
    <property type="entry name" value="GDPD"/>
    <property type="match status" value="1"/>
</dbReference>
<gene>
    <name evidence="2" type="ORF">K0U00_01865</name>
</gene>